<dbReference type="InterPro" id="IPR007515">
    <property type="entry name" value="Mss4"/>
</dbReference>
<dbReference type="PANTHER" id="PTHR13276">
    <property type="entry name" value="GUANINE NUCLEOTIDE EXCHANGE FACTOR MSS4"/>
    <property type="match status" value="1"/>
</dbReference>
<dbReference type="Pfam" id="PF04421">
    <property type="entry name" value="Mss4"/>
    <property type="match status" value="1"/>
</dbReference>
<dbReference type="PANTHER" id="PTHR13276:SF0">
    <property type="entry name" value="GUANINE NUCLEOTIDE EXCHANGE FACTOR MSS4"/>
    <property type="match status" value="1"/>
</dbReference>
<dbReference type="GO" id="GO:0015031">
    <property type="term" value="P:protein transport"/>
    <property type="evidence" value="ECO:0007669"/>
    <property type="project" value="UniProtKB-KW"/>
</dbReference>
<dbReference type="OrthoDB" id="30840at2759"/>
<organism evidence="4 5">
    <name type="scientific">Lachancea quebecensis</name>
    <dbReference type="NCBI Taxonomy" id="1654605"/>
    <lineage>
        <taxon>Eukaryota</taxon>
        <taxon>Fungi</taxon>
        <taxon>Dikarya</taxon>
        <taxon>Ascomycota</taxon>
        <taxon>Saccharomycotina</taxon>
        <taxon>Saccharomycetes</taxon>
        <taxon>Saccharomycetales</taxon>
        <taxon>Saccharomycetaceae</taxon>
        <taxon>Lachancea</taxon>
    </lineage>
</organism>
<evidence type="ECO:0000313" key="4">
    <source>
        <dbReference type="EMBL" id="CUS21179.1"/>
    </source>
</evidence>
<evidence type="ECO:0000313" key="5">
    <source>
        <dbReference type="Proteomes" id="UP000236544"/>
    </source>
</evidence>
<keyword evidence="5" id="KW-1185">Reference proteome</keyword>
<dbReference type="AlphaFoldDB" id="A0A0P1KNU1"/>
<dbReference type="GO" id="GO:0006892">
    <property type="term" value="P:post-Golgi vesicle-mediated transport"/>
    <property type="evidence" value="ECO:0007669"/>
    <property type="project" value="TreeGrafter"/>
</dbReference>
<dbReference type="GO" id="GO:0005085">
    <property type="term" value="F:guanyl-nucleotide exchange factor activity"/>
    <property type="evidence" value="ECO:0007669"/>
    <property type="project" value="UniProtKB-KW"/>
</dbReference>
<protein>
    <submittedName>
        <fullName evidence="4">LAQU0S02e07756g1_1</fullName>
    </submittedName>
</protein>
<evidence type="ECO:0000256" key="2">
    <source>
        <dbReference type="ARBA" id="ARBA00022658"/>
    </source>
</evidence>
<dbReference type="InterPro" id="IPR011323">
    <property type="entry name" value="Mss4/transl-control_tumour"/>
</dbReference>
<dbReference type="GO" id="GO:0008270">
    <property type="term" value="F:zinc ion binding"/>
    <property type="evidence" value="ECO:0007669"/>
    <property type="project" value="TreeGrafter"/>
</dbReference>
<keyword evidence="3" id="KW-0653">Protein transport</keyword>
<gene>
    <name evidence="4" type="ORF">LAQU0_S02e07756g</name>
</gene>
<keyword evidence="2" id="KW-0344">Guanine-nucleotide releasing factor</keyword>
<proteinExistence type="predicted"/>
<dbReference type="InterPro" id="IPR011057">
    <property type="entry name" value="Mss4-like_sf"/>
</dbReference>
<sequence>MSKLRCPFAGCDSCIVSADEDRKVVLPAEVYEKLRLALPSSQASRSGEFSMFEDIWDFDNIGVSRQVPVEAEGAVESAQELRFTWKERPYTLGKLQKYLICADCDRGPLGIVCEIADAEGACKTVNLLSLASVVT</sequence>
<dbReference type="EMBL" id="LN890542">
    <property type="protein sequence ID" value="CUS21179.1"/>
    <property type="molecule type" value="Genomic_DNA"/>
</dbReference>
<dbReference type="GO" id="GO:0007264">
    <property type="term" value="P:small GTPase-mediated signal transduction"/>
    <property type="evidence" value="ECO:0007669"/>
    <property type="project" value="InterPro"/>
</dbReference>
<reference evidence="5" key="1">
    <citation type="submission" date="2015-10" db="EMBL/GenBank/DDBJ databases">
        <authorList>
            <person name="Devillers H."/>
        </authorList>
    </citation>
    <scope>NUCLEOTIDE SEQUENCE [LARGE SCALE GENOMIC DNA]</scope>
</reference>
<keyword evidence="1" id="KW-0813">Transport</keyword>
<dbReference type="Proteomes" id="UP000236544">
    <property type="component" value="Unassembled WGS sequence"/>
</dbReference>
<dbReference type="GO" id="GO:0016020">
    <property type="term" value="C:membrane"/>
    <property type="evidence" value="ECO:0007669"/>
    <property type="project" value="TreeGrafter"/>
</dbReference>
<dbReference type="GO" id="GO:0005829">
    <property type="term" value="C:cytosol"/>
    <property type="evidence" value="ECO:0007669"/>
    <property type="project" value="TreeGrafter"/>
</dbReference>
<dbReference type="SUPFAM" id="SSF51316">
    <property type="entry name" value="Mss4-like"/>
    <property type="match status" value="1"/>
</dbReference>
<accession>A0A0P1KNU1</accession>
<evidence type="ECO:0000256" key="3">
    <source>
        <dbReference type="ARBA" id="ARBA00022927"/>
    </source>
</evidence>
<dbReference type="Gene3D" id="2.170.150.10">
    <property type="entry name" value="Metal Binding Protein, Guanine Nucleotide Exchange Factor, Chain A"/>
    <property type="match status" value="1"/>
</dbReference>
<evidence type="ECO:0000256" key="1">
    <source>
        <dbReference type="ARBA" id="ARBA00022448"/>
    </source>
</evidence>
<name>A0A0P1KNU1_9SACH</name>
<dbReference type="PROSITE" id="PS51796">
    <property type="entry name" value="MSS4"/>
    <property type="match status" value="1"/>
</dbReference>